<dbReference type="GO" id="GO:0016616">
    <property type="term" value="F:oxidoreductase activity, acting on the CH-OH group of donors, NAD or NADP as acceptor"/>
    <property type="evidence" value="ECO:0007669"/>
    <property type="project" value="InterPro"/>
</dbReference>
<gene>
    <name evidence="3" type="ORF">CYMTET_45439</name>
</gene>
<dbReference type="InterPro" id="IPR014027">
    <property type="entry name" value="UDP-Glc/GDP-Man_DH_C"/>
</dbReference>
<dbReference type="Pfam" id="PF01370">
    <property type="entry name" value="Epimerase"/>
    <property type="match status" value="1"/>
</dbReference>
<dbReference type="InterPro" id="IPR001509">
    <property type="entry name" value="Epimerase_deHydtase"/>
</dbReference>
<dbReference type="Proteomes" id="UP001190700">
    <property type="component" value="Unassembled WGS sequence"/>
</dbReference>
<reference evidence="3 4" key="1">
    <citation type="journal article" date="2015" name="Genome Biol. Evol.">
        <title>Comparative Genomics of a Bacterivorous Green Alga Reveals Evolutionary Causalities and Consequences of Phago-Mixotrophic Mode of Nutrition.</title>
        <authorList>
            <person name="Burns J.A."/>
            <person name="Paasch A."/>
            <person name="Narechania A."/>
            <person name="Kim E."/>
        </authorList>
    </citation>
    <scope>NUCLEOTIDE SEQUENCE [LARGE SCALE GENOMIC DNA]</scope>
    <source>
        <strain evidence="3 4">PLY_AMNH</strain>
    </source>
</reference>
<dbReference type="PANTHER" id="PTHR43000">
    <property type="entry name" value="DTDP-D-GLUCOSE 4,6-DEHYDRATASE-RELATED"/>
    <property type="match status" value="1"/>
</dbReference>
<dbReference type="EMBL" id="LGRX02031163">
    <property type="protein sequence ID" value="KAK3244971.1"/>
    <property type="molecule type" value="Genomic_DNA"/>
</dbReference>
<evidence type="ECO:0000256" key="1">
    <source>
        <dbReference type="ARBA" id="ARBA00007637"/>
    </source>
</evidence>
<dbReference type="AlphaFoldDB" id="A0AAE0EY16"/>
<protein>
    <recommendedName>
        <fullName evidence="2">UDP-glucose/GDP-mannose dehydrogenase C-terminal domain-containing protein</fullName>
    </recommendedName>
</protein>
<dbReference type="SMART" id="SM00984">
    <property type="entry name" value="UDPG_MGDP_dh_C"/>
    <property type="match status" value="1"/>
</dbReference>
<evidence type="ECO:0000259" key="2">
    <source>
        <dbReference type="SMART" id="SM00984"/>
    </source>
</evidence>
<dbReference type="SUPFAM" id="SSF51735">
    <property type="entry name" value="NAD(P)-binding Rossmann-fold domains"/>
    <property type="match status" value="1"/>
</dbReference>
<organism evidence="3 4">
    <name type="scientific">Cymbomonas tetramitiformis</name>
    <dbReference type="NCBI Taxonomy" id="36881"/>
    <lineage>
        <taxon>Eukaryota</taxon>
        <taxon>Viridiplantae</taxon>
        <taxon>Chlorophyta</taxon>
        <taxon>Pyramimonadophyceae</taxon>
        <taxon>Pyramimonadales</taxon>
        <taxon>Pyramimonadaceae</taxon>
        <taxon>Cymbomonas</taxon>
    </lineage>
</organism>
<dbReference type="InterPro" id="IPR036291">
    <property type="entry name" value="NAD(P)-bd_dom_sf"/>
</dbReference>
<accession>A0AAE0EY16</accession>
<comment type="caution">
    <text evidence="3">The sequence shown here is derived from an EMBL/GenBank/DDBJ whole genome shotgun (WGS) entry which is preliminary data.</text>
</comment>
<name>A0AAE0EY16_9CHLO</name>
<evidence type="ECO:0000313" key="4">
    <source>
        <dbReference type="Proteomes" id="UP001190700"/>
    </source>
</evidence>
<feature type="domain" description="UDP-glucose/GDP-mannose dehydrogenase C-terminal" evidence="2">
    <location>
        <begin position="25"/>
        <end position="104"/>
    </location>
</feature>
<sequence length="444" mass="49555">MNESMPKFLVELVHKRINLLDKKVAVLGYAFKKDTDDARDSLVPKLIRYLLRNCVDVVSVHDPLLPVARDNGLVNDSLEDALEVEQRNCGSLGFCDVGRVIFSREELINRPSVKVSSPKPRRSLVTGGAGFIGFYLAKYLVELGDEVTIYENFSRGRRDDEFELLLRHPRVCLVQADLCRPLEVDGFFDVVFHLAAVNGTDNFYSQPVHVLRTNILSTMQVVKWASPANCGRLVFTSSAEAYAGFIRTVSDSHKYLPTQEDITLGIDDVTNPRYSYGGSKLAGELMVINYCRSKSISWSIACVHNVYGPRDLPEHVVPKLCQRILNRESPLVLLGALETRAFCYVEDCVKALHLVGSQKEADAEIFHIGSDQETRICDLASSLLKCAESADTPLEFRDSPLGSVSRRCPEVSKIAGLLGWKAITSLDTGLMKCWEWYSTRIAGK</sequence>
<evidence type="ECO:0000313" key="3">
    <source>
        <dbReference type="EMBL" id="KAK3244971.1"/>
    </source>
</evidence>
<dbReference type="Pfam" id="PF03720">
    <property type="entry name" value="UDPG_MGDP_dh_C"/>
    <property type="match status" value="1"/>
</dbReference>
<dbReference type="Gene3D" id="3.40.50.720">
    <property type="entry name" value="NAD(P)-binding Rossmann-like Domain"/>
    <property type="match status" value="2"/>
</dbReference>
<dbReference type="InterPro" id="IPR036220">
    <property type="entry name" value="UDP-Glc/GDP-Man_DH_C_sf"/>
</dbReference>
<keyword evidence="4" id="KW-1185">Reference proteome</keyword>
<proteinExistence type="inferred from homology"/>
<comment type="similarity">
    <text evidence="1">Belongs to the NAD(P)-dependent epimerase/dehydratase family.</text>
</comment>
<dbReference type="SUPFAM" id="SSF52413">
    <property type="entry name" value="UDP-glucose/GDP-mannose dehydrogenase C-terminal domain"/>
    <property type="match status" value="1"/>
</dbReference>
<dbReference type="GO" id="GO:0051287">
    <property type="term" value="F:NAD binding"/>
    <property type="evidence" value="ECO:0007669"/>
    <property type="project" value="InterPro"/>
</dbReference>